<keyword evidence="1" id="KW-0378">Hydrolase</keyword>
<dbReference type="PANTHER" id="PTHR15394">
    <property type="entry name" value="SERINE HYDROLASE RBBP9"/>
    <property type="match status" value="1"/>
</dbReference>
<dbReference type="RefSeq" id="WP_377824404.1">
    <property type="nucleotide sequence ID" value="NZ_JBHSWJ010000002.1"/>
</dbReference>
<comment type="caution">
    <text evidence="1">The sequence shown here is derived from an EMBL/GenBank/DDBJ whole genome shotgun (WGS) entry which is preliminary data.</text>
</comment>
<sequence>MIATNPQRRYRRVLIVHGFGASIDDHWFPWLADATPGAERIALPEATTPVAQTWISTVADAIGRLGPETAVIAHSLGCVTVAQAVRRVADSHDRLGLFVAVAPFAQALPTIGDPDLDAFIADGLDAFIDLDLASIQDLIERVEVVRSDNDPIVPPIASDQFAHAVGANVHVVPGAGHFLAREGIDQLDIAQDLLARP</sequence>
<dbReference type="EMBL" id="JBHSWJ010000002">
    <property type="protein sequence ID" value="MFC6715354.1"/>
    <property type="molecule type" value="Genomic_DNA"/>
</dbReference>
<dbReference type="Pfam" id="PF06821">
    <property type="entry name" value="Ser_hydrolase"/>
    <property type="match status" value="1"/>
</dbReference>
<dbReference type="InterPro" id="IPR029058">
    <property type="entry name" value="AB_hydrolase_fold"/>
</dbReference>
<accession>A0ABW2AXD5</accession>
<name>A0ABW2AXD5_9MICO</name>
<organism evidence="1 2">
    <name type="scientific">Branchiibius cervicis</name>
    <dbReference type="NCBI Taxonomy" id="908252"/>
    <lineage>
        <taxon>Bacteria</taxon>
        <taxon>Bacillati</taxon>
        <taxon>Actinomycetota</taxon>
        <taxon>Actinomycetes</taxon>
        <taxon>Micrococcales</taxon>
        <taxon>Dermacoccaceae</taxon>
        <taxon>Branchiibius</taxon>
    </lineage>
</organism>
<evidence type="ECO:0000313" key="1">
    <source>
        <dbReference type="EMBL" id="MFC6715354.1"/>
    </source>
</evidence>
<dbReference type="PANTHER" id="PTHR15394:SF3">
    <property type="entry name" value="SERINE HYDROLASE RBBP9"/>
    <property type="match status" value="1"/>
</dbReference>
<dbReference type="GO" id="GO:0016787">
    <property type="term" value="F:hydrolase activity"/>
    <property type="evidence" value="ECO:0007669"/>
    <property type="project" value="UniProtKB-KW"/>
</dbReference>
<protein>
    <submittedName>
        <fullName evidence="1">RBBP9/YdeN family alpha/beta hydrolase</fullName>
    </submittedName>
</protein>
<proteinExistence type="predicted"/>
<dbReference type="Proteomes" id="UP001596356">
    <property type="component" value="Unassembled WGS sequence"/>
</dbReference>
<dbReference type="Gene3D" id="3.40.50.1820">
    <property type="entry name" value="alpha/beta hydrolase"/>
    <property type="match status" value="1"/>
</dbReference>
<reference evidence="2" key="1">
    <citation type="journal article" date="2019" name="Int. J. Syst. Evol. Microbiol.">
        <title>The Global Catalogue of Microorganisms (GCM) 10K type strain sequencing project: providing services to taxonomists for standard genome sequencing and annotation.</title>
        <authorList>
            <consortium name="The Broad Institute Genomics Platform"/>
            <consortium name="The Broad Institute Genome Sequencing Center for Infectious Disease"/>
            <person name="Wu L."/>
            <person name="Ma J."/>
        </authorList>
    </citation>
    <scope>NUCLEOTIDE SEQUENCE [LARGE SCALE GENOMIC DNA]</scope>
    <source>
        <strain evidence="2">NBRC 106593</strain>
    </source>
</reference>
<dbReference type="InterPro" id="IPR010662">
    <property type="entry name" value="RBBP9/YdeN"/>
</dbReference>
<keyword evidence="2" id="KW-1185">Reference proteome</keyword>
<evidence type="ECO:0000313" key="2">
    <source>
        <dbReference type="Proteomes" id="UP001596356"/>
    </source>
</evidence>
<dbReference type="SUPFAM" id="SSF53474">
    <property type="entry name" value="alpha/beta-Hydrolases"/>
    <property type="match status" value="1"/>
</dbReference>
<gene>
    <name evidence="1" type="ORF">ACFQBT_16660</name>
</gene>